<dbReference type="STRING" id="134849.SAMN05443668_11874"/>
<dbReference type="InterPro" id="IPR036365">
    <property type="entry name" value="PGBD-like_sf"/>
</dbReference>
<dbReference type="InterPro" id="IPR050695">
    <property type="entry name" value="N-acetylmuramoyl_amidase_3"/>
</dbReference>
<evidence type="ECO:0000256" key="1">
    <source>
        <dbReference type="ARBA" id="ARBA00022801"/>
    </source>
</evidence>
<dbReference type="OrthoDB" id="9810670at2"/>
<dbReference type="Pfam" id="PF01471">
    <property type="entry name" value="PG_binding_1"/>
    <property type="match status" value="2"/>
</dbReference>
<dbReference type="SMART" id="SM00646">
    <property type="entry name" value="Ami_3"/>
    <property type="match status" value="1"/>
</dbReference>
<dbReference type="CDD" id="cd02696">
    <property type="entry name" value="MurNAc-LAA"/>
    <property type="match status" value="1"/>
</dbReference>
<dbReference type="InterPro" id="IPR002477">
    <property type="entry name" value="Peptidoglycan-bd-like"/>
</dbReference>
<dbReference type="InterPro" id="IPR036366">
    <property type="entry name" value="PGBDSf"/>
</dbReference>
<sequence>MQFIKRGTTGPAAAEVKSTLVTLGLIADTAAAEPAEDVLFDAMCELALREFQQARGLVVDGIVGPETWRSLVAARWRLGDRVLHRSVSEPMLGDDVRELQERLLEMGYDVGRADGIFGQRTETALRAFQREVGLAADGTVGPLTMRALRQLGRKVVGGRPQLLRESAMLYHAGPALSGKRVVIDPGHGGSDVGVVAEDGLLTWTESHLVYDLASRLEGRFSAIGVRADLTRGRDHERTGAERAALANTVGADLLISLHIDSNPNPLANGVATYHFGTGSGVSSTVGERLAGLVQREIVARTGMLDCHTHAKTWEMLRLTRMPAVQVELGYLSSPIDRPRLIDPAFRDTVAEAILIAVQRVFLPTEADVKTGSLDLSALQAMQFS</sequence>
<reference evidence="3 4" key="1">
    <citation type="submission" date="2016-11" db="EMBL/GenBank/DDBJ databases">
        <authorList>
            <person name="Jaros S."/>
            <person name="Januszkiewicz K."/>
            <person name="Wedrychowicz H."/>
        </authorList>
    </citation>
    <scope>NUCLEOTIDE SEQUENCE [LARGE SCALE GENOMIC DNA]</scope>
    <source>
        <strain evidence="3 4">DSM 46144</strain>
    </source>
</reference>
<dbReference type="InterPro" id="IPR002508">
    <property type="entry name" value="MurNAc-LAA_cat"/>
</dbReference>
<dbReference type="Proteomes" id="UP000184440">
    <property type="component" value="Unassembled WGS sequence"/>
</dbReference>
<dbReference type="RefSeq" id="WP_073264161.1">
    <property type="nucleotide sequence ID" value="NZ_FRCS01000018.1"/>
</dbReference>
<proteinExistence type="predicted"/>
<keyword evidence="1" id="KW-0378">Hydrolase</keyword>
<gene>
    <name evidence="3" type="ORF">SAMN05443668_11874</name>
</gene>
<organism evidence="3 4">
    <name type="scientific">Cryptosporangium aurantiacum</name>
    <dbReference type="NCBI Taxonomy" id="134849"/>
    <lineage>
        <taxon>Bacteria</taxon>
        <taxon>Bacillati</taxon>
        <taxon>Actinomycetota</taxon>
        <taxon>Actinomycetes</taxon>
        <taxon>Cryptosporangiales</taxon>
        <taxon>Cryptosporangiaceae</taxon>
        <taxon>Cryptosporangium</taxon>
    </lineage>
</organism>
<keyword evidence="4" id="KW-1185">Reference proteome</keyword>
<dbReference type="SUPFAM" id="SSF53187">
    <property type="entry name" value="Zn-dependent exopeptidases"/>
    <property type="match status" value="1"/>
</dbReference>
<accession>A0A1M7RL03</accession>
<dbReference type="Pfam" id="PF01520">
    <property type="entry name" value="Amidase_3"/>
    <property type="match status" value="1"/>
</dbReference>
<evidence type="ECO:0000259" key="2">
    <source>
        <dbReference type="SMART" id="SM00646"/>
    </source>
</evidence>
<dbReference type="AlphaFoldDB" id="A0A1M7RL03"/>
<dbReference type="PANTHER" id="PTHR30404">
    <property type="entry name" value="N-ACETYLMURAMOYL-L-ALANINE AMIDASE"/>
    <property type="match status" value="1"/>
</dbReference>
<dbReference type="EMBL" id="FRCS01000018">
    <property type="protein sequence ID" value="SHN46842.1"/>
    <property type="molecule type" value="Genomic_DNA"/>
</dbReference>
<dbReference type="Gene3D" id="3.40.630.40">
    <property type="entry name" value="Zn-dependent exopeptidases"/>
    <property type="match status" value="1"/>
</dbReference>
<feature type="domain" description="MurNAc-LAA" evidence="2">
    <location>
        <begin position="243"/>
        <end position="358"/>
    </location>
</feature>
<protein>
    <submittedName>
        <fullName evidence="3">N-acetylmuramoyl-L-alanine amidase</fullName>
    </submittedName>
</protein>
<evidence type="ECO:0000313" key="3">
    <source>
        <dbReference type="EMBL" id="SHN46842.1"/>
    </source>
</evidence>
<dbReference type="GO" id="GO:0030288">
    <property type="term" value="C:outer membrane-bounded periplasmic space"/>
    <property type="evidence" value="ECO:0007669"/>
    <property type="project" value="TreeGrafter"/>
</dbReference>
<dbReference type="Gene3D" id="1.10.101.10">
    <property type="entry name" value="PGBD-like superfamily/PGBD"/>
    <property type="match status" value="2"/>
</dbReference>
<evidence type="ECO:0000313" key="4">
    <source>
        <dbReference type="Proteomes" id="UP000184440"/>
    </source>
</evidence>
<dbReference type="GO" id="GO:0009253">
    <property type="term" value="P:peptidoglycan catabolic process"/>
    <property type="evidence" value="ECO:0007669"/>
    <property type="project" value="InterPro"/>
</dbReference>
<dbReference type="SUPFAM" id="SSF47090">
    <property type="entry name" value="PGBD-like"/>
    <property type="match status" value="2"/>
</dbReference>
<dbReference type="PANTHER" id="PTHR30404:SF0">
    <property type="entry name" value="N-ACETYLMURAMOYL-L-ALANINE AMIDASE AMIC"/>
    <property type="match status" value="1"/>
</dbReference>
<dbReference type="GO" id="GO:0008745">
    <property type="term" value="F:N-acetylmuramoyl-L-alanine amidase activity"/>
    <property type="evidence" value="ECO:0007669"/>
    <property type="project" value="InterPro"/>
</dbReference>
<name>A0A1M7RL03_9ACTN</name>